<dbReference type="InterPro" id="IPR038483">
    <property type="entry name" value="YcfL-like_sf"/>
</dbReference>
<dbReference type="EMBL" id="DSKA01000156">
    <property type="protein sequence ID" value="HEE18323.1"/>
    <property type="molecule type" value="Genomic_DNA"/>
</dbReference>
<gene>
    <name evidence="2" type="ORF">ENP62_02080</name>
    <name evidence="1" type="ORF">ENP94_06310</name>
    <name evidence="3" type="ORF">ENS16_00145</name>
</gene>
<name>A0A7C1SEQ3_UNCW3</name>
<dbReference type="AlphaFoldDB" id="A0A7C1SEQ3"/>
<comment type="caution">
    <text evidence="1">The sequence shown here is derived from an EMBL/GenBank/DDBJ whole genome shotgun (WGS) entry which is preliminary data.</text>
</comment>
<dbReference type="InterPro" id="IPR010824">
    <property type="entry name" value="DUF1425"/>
</dbReference>
<evidence type="ECO:0000313" key="3">
    <source>
        <dbReference type="EMBL" id="HFJ53093.1"/>
    </source>
</evidence>
<accession>A0A7C1SEQ3</accession>
<dbReference type="EMBL" id="DSTU01000001">
    <property type="protein sequence ID" value="HFJ53093.1"/>
    <property type="molecule type" value="Genomic_DNA"/>
</dbReference>
<protein>
    <submittedName>
        <fullName evidence="1">DUF1425 domain-containing protein</fullName>
    </submittedName>
</protein>
<sequence>MRADTGPGSSLPVWLRSFMAINRRFKMRRINQTLVLGAAVLLLCLCAQTINSLWINRETQTRRWMINNPVLAGDIRVLDVREEVSDGALVVSVLLKNGWHMPIGGKVKMLFYDEKGVQLDDPWGWHQVMLESNQEQWFKFVAPAPAERISRMKLMIRGINRYSAAQP</sequence>
<dbReference type="EMBL" id="DSLG01000007">
    <property type="protein sequence ID" value="HEA87604.1"/>
    <property type="molecule type" value="Genomic_DNA"/>
</dbReference>
<organism evidence="1">
    <name type="scientific">candidate division WOR-3 bacterium</name>
    <dbReference type="NCBI Taxonomy" id="2052148"/>
    <lineage>
        <taxon>Bacteria</taxon>
        <taxon>Bacteria division WOR-3</taxon>
    </lineage>
</organism>
<evidence type="ECO:0000313" key="2">
    <source>
        <dbReference type="EMBL" id="HEE18323.1"/>
    </source>
</evidence>
<reference evidence="1" key="1">
    <citation type="journal article" date="2020" name="mSystems">
        <title>Genome- and Community-Level Interaction Insights into Carbon Utilization and Element Cycling Functions of Hydrothermarchaeota in Hydrothermal Sediment.</title>
        <authorList>
            <person name="Zhou Z."/>
            <person name="Liu Y."/>
            <person name="Xu W."/>
            <person name="Pan J."/>
            <person name="Luo Z.H."/>
            <person name="Li M."/>
        </authorList>
    </citation>
    <scope>NUCLEOTIDE SEQUENCE [LARGE SCALE GENOMIC DNA]</scope>
    <source>
        <strain evidence="2">SpSt-236</strain>
        <strain evidence="1">SpSt-265</strain>
        <strain evidence="3">SpSt-465</strain>
    </source>
</reference>
<proteinExistence type="predicted"/>
<dbReference type="Gene3D" id="2.60.40.3230">
    <property type="match status" value="1"/>
</dbReference>
<dbReference type="Pfam" id="PF07233">
    <property type="entry name" value="DUF1425"/>
    <property type="match status" value="1"/>
</dbReference>
<evidence type="ECO:0000313" key="1">
    <source>
        <dbReference type="EMBL" id="HEA87604.1"/>
    </source>
</evidence>